<comment type="caution">
    <text evidence="2">The sequence shown here is derived from an EMBL/GenBank/DDBJ whole genome shotgun (WGS) entry which is preliminary data.</text>
</comment>
<proteinExistence type="predicted"/>
<gene>
    <name evidence="2" type="ORF">ACHAWO_001609</name>
</gene>
<dbReference type="EMBL" id="JALLPJ020001082">
    <property type="protein sequence ID" value="KAL3776749.1"/>
    <property type="molecule type" value="Genomic_DNA"/>
</dbReference>
<accession>A0ABD3NLP3</accession>
<reference evidence="2 3" key="1">
    <citation type="submission" date="2024-10" db="EMBL/GenBank/DDBJ databases">
        <title>Updated reference genomes for cyclostephanoid diatoms.</title>
        <authorList>
            <person name="Roberts W.R."/>
            <person name="Alverson A.J."/>
        </authorList>
    </citation>
    <scope>NUCLEOTIDE SEQUENCE [LARGE SCALE GENOMIC DNA]</scope>
    <source>
        <strain evidence="2 3">AJA010-31</strain>
    </source>
</reference>
<dbReference type="AlphaFoldDB" id="A0ABD3NLP3"/>
<sequence>MEKNNIMSDSKPKAPPVPQLSSLCDDTLLRILSYCNLPSLIYLTRCTSNQLRHRFDPKEQDEDIDDGYCQNIWKEVFTNHNFVPLQKNDLSSVQYDYYNAVRHRLQLFARLAGKRRSSKTSSGKKKKAAKQCFSLPDRHFHFVPIIPPDMMSYPPSREQNGEGMHLQELDEFDELDMEHNNDMEEEDVDVDNDMEFDPPPVEWSCDSFSLTSHATGEEYVLLNPFSGSIELYNSILDNALGNEENLMELAMYDASENIIRKRNSRMHSDHDFEDERSEDIAGEAIHSRIQPKMYDSPPSQVLFSVQDYFDLDLNEYFGRHTPFGAERQGNVTVDWVGVDTHVAMSQDCNSVRGNLIGAARILTMESEHRGDEDLNCTEVFAWSNIDSQEESGSSNMYTSKYVCRAAGSFYFLDICANTQKLYATFQAGSGGFEEGNNLDTANQRGGDRNLMEIDDESLVDEDGEPIRMSRAIFRLPLIKYNGSTVVPDAIGSYFPAPEATIMAQYPVSSFSVDITGQVLIVGTIHGTVEIWQTGSNDIKPRRIDILSVREFFLRRARSMTIGARCSIESESSDDKPSSIECQVNSSPEHETQDDLALMENDGENELPHKNPTCKISQIYLPRHLPMQSCGFVTKQRNSDSGTTLLLWQTRKMSSDIDLDPASQQFQIVSMINLPLSSRCHPEVHYNGRRLIVFGQDHIGMIFLVYHVLGTRYDQDEFQEEEAPSKKLKGKGLEESGGVVNLLNERRLKFVNRIRHVGLGGLEYFDSFIMTANERFIVVNTKTGNLVASDRTRNASQGLLVIDLQDHVGRV</sequence>
<evidence type="ECO:0000256" key="1">
    <source>
        <dbReference type="SAM" id="MobiDB-lite"/>
    </source>
</evidence>
<evidence type="ECO:0000313" key="3">
    <source>
        <dbReference type="Proteomes" id="UP001530400"/>
    </source>
</evidence>
<name>A0ABD3NLP3_9STRA</name>
<protein>
    <recommendedName>
        <fullName evidence="4">F-box domain-containing protein</fullName>
    </recommendedName>
</protein>
<organism evidence="2 3">
    <name type="scientific">Cyclotella atomus</name>
    <dbReference type="NCBI Taxonomy" id="382360"/>
    <lineage>
        <taxon>Eukaryota</taxon>
        <taxon>Sar</taxon>
        <taxon>Stramenopiles</taxon>
        <taxon>Ochrophyta</taxon>
        <taxon>Bacillariophyta</taxon>
        <taxon>Coscinodiscophyceae</taxon>
        <taxon>Thalassiosirophycidae</taxon>
        <taxon>Stephanodiscales</taxon>
        <taxon>Stephanodiscaceae</taxon>
        <taxon>Cyclotella</taxon>
    </lineage>
</organism>
<evidence type="ECO:0008006" key="4">
    <source>
        <dbReference type="Google" id="ProtNLM"/>
    </source>
</evidence>
<feature type="region of interest" description="Disordered" evidence="1">
    <location>
        <begin position="566"/>
        <end position="591"/>
    </location>
</feature>
<keyword evidence="3" id="KW-1185">Reference proteome</keyword>
<dbReference type="Proteomes" id="UP001530400">
    <property type="component" value="Unassembled WGS sequence"/>
</dbReference>
<evidence type="ECO:0000313" key="2">
    <source>
        <dbReference type="EMBL" id="KAL3776749.1"/>
    </source>
</evidence>